<dbReference type="CDD" id="cd06782">
    <property type="entry name" value="cpPDZ_CPP-like"/>
    <property type="match status" value="1"/>
</dbReference>
<dbReference type="SMART" id="SM00245">
    <property type="entry name" value="TSPc"/>
    <property type="match status" value="1"/>
</dbReference>
<evidence type="ECO:0000313" key="8">
    <source>
        <dbReference type="EMBL" id="GGM56077.1"/>
    </source>
</evidence>
<evidence type="ECO:0000256" key="2">
    <source>
        <dbReference type="ARBA" id="ARBA00022670"/>
    </source>
</evidence>
<keyword evidence="2 5" id="KW-0645">Protease</keyword>
<dbReference type="Proteomes" id="UP000653477">
    <property type="component" value="Unassembled WGS sequence"/>
</dbReference>
<dbReference type="Pfam" id="PF03572">
    <property type="entry name" value="Peptidase_S41"/>
    <property type="match status" value="1"/>
</dbReference>
<evidence type="ECO:0000313" key="9">
    <source>
        <dbReference type="Proteomes" id="UP000653477"/>
    </source>
</evidence>
<keyword evidence="6" id="KW-1133">Transmembrane helix</keyword>
<keyword evidence="3 5" id="KW-0378">Hydrolase</keyword>
<comment type="caution">
    <text evidence="8">The sequence shown here is derived from an EMBL/GenBank/DDBJ whole genome shotgun (WGS) entry which is preliminary data.</text>
</comment>
<dbReference type="NCBIfam" id="TIGR00225">
    <property type="entry name" value="prc"/>
    <property type="match status" value="1"/>
</dbReference>
<evidence type="ECO:0000256" key="6">
    <source>
        <dbReference type="SAM" id="Phobius"/>
    </source>
</evidence>
<keyword evidence="6" id="KW-0472">Membrane</keyword>
<evidence type="ECO:0000256" key="3">
    <source>
        <dbReference type="ARBA" id="ARBA00022801"/>
    </source>
</evidence>
<dbReference type="InterPro" id="IPR005151">
    <property type="entry name" value="Tail-specific_protease"/>
</dbReference>
<evidence type="ECO:0000259" key="7">
    <source>
        <dbReference type="PROSITE" id="PS50106"/>
    </source>
</evidence>
<dbReference type="PANTHER" id="PTHR32060">
    <property type="entry name" value="TAIL-SPECIFIC PROTEASE"/>
    <property type="match status" value="1"/>
</dbReference>
<reference evidence="9" key="1">
    <citation type="journal article" date="2019" name="Int. J. Syst. Evol. Microbiol.">
        <title>The Global Catalogue of Microorganisms (GCM) 10K type strain sequencing project: providing services to taxonomists for standard genome sequencing and annotation.</title>
        <authorList>
            <consortium name="The Broad Institute Genomics Platform"/>
            <consortium name="The Broad Institute Genome Sequencing Center for Infectious Disease"/>
            <person name="Wu L."/>
            <person name="Ma J."/>
        </authorList>
    </citation>
    <scope>NUCLEOTIDE SEQUENCE [LARGE SCALE GENOMIC DNA]</scope>
    <source>
        <strain evidence="9">JCM 30531</strain>
    </source>
</reference>
<dbReference type="Gene3D" id="3.30.750.44">
    <property type="match status" value="1"/>
</dbReference>
<dbReference type="PANTHER" id="PTHR32060:SF30">
    <property type="entry name" value="CARBOXY-TERMINAL PROCESSING PROTEASE CTPA"/>
    <property type="match status" value="1"/>
</dbReference>
<evidence type="ECO:0000256" key="4">
    <source>
        <dbReference type="ARBA" id="ARBA00022825"/>
    </source>
</evidence>
<keyword evidence="4 5" id="KW-0720">Serine protease</keyword>
<feature type="domain" description="PDZ" evidence="7">
    <location>
        <begin position="92"/>
        <end position="184"/>
    </location>
</feature>
<proteinExistence type="inferred from homology"/>
<dbReference type="InterPro" id="IPR004447">
    <property type="entry name" value="Peptidase_S41A"/>
</dbReference>
<dbReference type="PROSITE" id="PS50106">
    <property type="entry name" value="PDZ"/>
    <property type="match status" value="1"/>
</dbReference>
<dbReference type="EMBL" id="BMPU01000004">
    <property type="protein sequence ID" value="GGM56077.1"/>
    <property type="molecule type" value="Genomic_DNA"/>
</dbReference>
<keyword evidence="9" id="KW-1185">Reference proteome</keyword>
<organism evidence="8 9">
    <name type="scientific">Porphyromonas pasteri</name>
    <dbReference type="NCBI Taxonomy" id="1583331"/>
    <lineage>
        <taxon>Bacteria</taxon>
        <taxon>Pseudomonadati</taxon>
        <taxon>Bacteroidota</taxon>
        <taxon>Bacteroidia</taxon>
        <taxon>Bacteroidales</taxon>
        <taxon>Porphyromonadaceae</taxon>
        <taxon>Porphyromonas</taxon>
    </lineage>
</organism>
<dbReference type="CDD" id="cd07560">
    <property type="entry name" value="Peptidase_S41_CPP"/>
    <property type="match status" value="1"/>
</dbReference>
<evidence type="ECO:0000256" key="5">
    <source>
        <dbReference type="RuleBase" id="RU004404"/>
    </source>
</evidence>
<dbReference type="RefSeq" id="WP_188808297.1">
    <property type="nucleotide sequence ID" value="NZ_BMPU01000004.1"/>
</dbReference>
<dbReference type="SMART" id="SM00228">
    <property type="entry name" value="PDZ"/>
    <property type="match status" value="1"/>
</dbReference>
<dbReference type="SUPFAM" id="SSF52096">
    <property type="entry name" value="ClpP/crotonase"/>
    <property type="match status" value="1"/>
</dbReference>
<gene>
    <name evidence="8" type="ORF">GCM10007088_13700</name>
</gene>
<feature type="transmembrane region" description="Helical" evidence="6">
    <location>
        <begin position="20"/>
        <end position="46"/>
    </location>
</feature>
<keyword evidence="6" id="KW-0812">Transmembrane</keyword>
<name>A0ABQ2H948_9PORP</name>
<dbReference type="InterPro" id="IPR001478">
    <property type="entry name" value="PDZ"/>
</dbReference>
<dbReference type="Pfam" id="PF13180">
    <property type="entry name" value="PDZ_2"/>
    <property type="match status" value="1"/>
</dbReference>
<protein>
    <submittedName>
        <fullName evidence="8">Peptidase S41</fullName>
    </submittedName>
</protein>
<dbReference type="InterPro" id="IPR036034">
    <property type="entry name" value="PDZ_sf"/>
</dbReference>
<dbReference type="SUPFAM" id="SSF50156">
    <property type="entry name" value="PDZ domain-like"/>
    <property type="match status" value="1"/>
</dbReference>
<comment type="similarity">
    <text evidence="1 5">Belongs to the peptidase S41A family.</text>
</comment>
<dbReference type="InterPro" id="IPR029045">
    <property type="entry name" value="ClpP/crotonase-like_dom_sf"/>
</dbReference>
<accession>A0ABQ2H948</accession>
<sequence length="549" mass="61094">MQSAPNEQPGSPRPERKAHLLSGITYGLVTVLVFLLGIFTSSYFGIGGRRGAAGKLGEIYSLIQQYYVDSTDMDSLTEQSLPLILSQLDPHSVYLSAEENQESTESLEGSFAGIGVQFNTLLDTVVVVRVVEGGPSERAGLQPGDRILRADTTNLVRDSITSEQIMKALKGPEDTVVKLTVRRGGKTFTTSVVRGAVPVPTIDASYMIRPHVLYVRLNKWGTQTPLEFQQAYAEHASEGVERILIDLRDNGGGYLQAATALATEFLSKGDLLVYNKGAHYPREDFKSPRDGRLRQLPLIVLVNESSASASEIFAGAMQDLDRALIVGRRTFGKGLVQLPFELKDHSVVRLTVARYYTPSGRSIQKSYAKGYEAYAEDIEERYLHGEFYSADSISRPDTTRYYTRLGRVVYGGGGITPDIFTPRDSAGINPYYIRLLRSGTFQRFAFNYADQHRAQFQSFGSEKAIQDYLHSQGEQIVYAYARYAQQNGVPQRPGYLQESMPILRRDLTALISDLLGGDKNAFYRARNEEDPEVKAALDRLTSDDWRPTK</sequence>
<evidence type="ECO:0000256" key="1">
    <source>
        <dbReference type="ARBA" id="ARBA00009179"/>
    </source>
</evidence>
<dbReference type="Gene3D" id="2.30.42.10">
    <property type="match status" value="1"/>
</dbReference>
<dbReference type="Gene3D" id="3.90.226.10">
    <property type="entry name" value="2-enoyl-CoA Hydratase, Chain A, domain 1"/>
    <property type="match status" value="1"/>
</dbReference>